<name>A0A026VUJ9_OOCBI</name>
<dbReference type="EMBL" id="KK107928">
    <property type="protein sequence ID" value="EZA47161.1"/>
    <property type="molecule type" value="Genomic_DNA"/>
</dbReference>
<evidence type="ECO:0000313" key="1">
    <source>
        <dbReference type="EMBL" id="EZA47161.1"/>
    </source>
</evidence>
<proteinExistence type="predicted"/>
<dbReference type="AlphaFoldDB" id="A0A026VUJ9"/>
<sequence>MKSFVLKSYRLNTHFVESYFFYSPKGSHGLFVHVPNIRILNRENYKAIWTFLEQRLQFRIELLLQLHLSHSLRLGKL</sequence>
<reference evidence="1 2" key="1">
    <citation type="journal article" date="2014" name="Curr. Biol.">
        <title>The genome of the clonal raider ant Cerapachys biroi.</title>
        <authorList>
            <person name="Oxley P.R."/>
            <person name="Ji L."/>
            <person name="Fetter-Pruneda I."/>
            <person name="McKenzie S.K."/>
            <person name="Li C."/>
            <person name="Hu H."/>
            <person name="Zhang G."/>
            <person name="Kronauer D.J."/>
        </authorList>
    </citation>
    <scope>NUCLEOTIDE SEQUENCE [LARGE SCALE GENOMIC DNA]</scope>
</reference>
<keyword evidence="2" id="KW-1185">Reference proteome</keyword>
<accession>A0A026VUJ9</accession>
<evidence type="ECO:0000313" key="2">
    <source>
        <dbReference type="Proteomes" id="UP000053097"/>
    </source>
</evidence>
<dbReference type="Proteomes" id="UP000053097">
    <property type="component" value="Unassembled WGS sequence"/>
</dbReference>
<protein>
    <submittedName>
        <fullName evidence="1">Uncharacterized protein</fullName>
    </submittedName>
</protein>
<organism evidence="1 2">
    <name type="scientific">Ooceraea biroi</name>
    <name type="common">Clonal raider ant</name>
    <name type="synonym">Cerapachys biroi</name>
    <dbReference type="NCBI Taxonomy" id="2015173"/>
    <lineage>
        <taxon>Eukaryota</taxon>
        <taxon>Metazoa</taxon>
        <taxon>Ecdysozoa</taxon>
        <taxon>Arthropoda</taxon>
        <taxon>Hexapoda</taxon>
        <taxon>Insecta</taxon>
        <taxon>Pterygota</taxon>
        <taxon>Neoptera</taxon>
        <taxon>Endopterygota</taxon>
        <taxon>Hymenoptera</taxon>
        <taxon>Apocrita</taxon>
        <taxon>Aculeata</taxon>
        <taxon>Formicoidea</taxon>
        <taxon>Formicidae</taxon>
        <taxon>Dorylinae</taxon>
        <taxon>Ooceraea</taxon>
    </lineage>
</organism>
<gene>
    <name evidence="1" type="ORF">X777_16626</name>
</gene>